<dbReference type="PROSITE" id="PS50850">
    <property type="entry name" value="MFS"/>
    <property type="match status" value="1"/>
</dbReference>
<reference evidence="8 9" key="1">
    <citation type="submission" date="2024-03" db="EMBL/GenBank/DDBJ databases">
        <title>Natural products discovery in diverse microorganisms through a two-stage MS feature dereplication strategy.</title>
        <authorList>
            <person name="Zhang R."/>
        </authorList>
    </citation>
    <scope>NUCLEOTIDE SEQUENCE [LARGE SCALE GENOMIC DNA]</scope>
    <source>
        <strain evidence="8 9">18930</strain>
    </source>
</reference>
<feature type="transmembrane region" description="Helical" evidence="6">
    <location>
        <begin position="51"/>
        <end position="68"/>
    </location>
</feature>
<dbReference type="Pfam" id="PF07690">
    <property type="entry name" value="MFS_1"/>
    <property type="match status" value="1"/>
</dbReference>
<dbReference type="EMBL" id="CP147846">
    <property type="protein sequence ID" value="WXG68851.1"/>
    <property type="molecule type" value="Genomic_DNA"/>
</dbReference>
<feature type="transmembrane region" description="Helical" evidence="6">
    <location>
        <begin position="341"/>
        <end position="360"/>
    </location>
</feature>
<keyword evidence="2" id="KW-0813">Transport</keyword>
<feature type="transmembrane region" description="Helical" evidence="6">
    <location>
        <begin position="108"/>
        <end position="130"/>
    </location>
</feature>
<dbReference type="InterPro" id="IPR020846">
    <property type="entry name" value="MFS_dom"/>
</dbReference>
<feature type="transmembrane region" description="Helical" evidence="6">
    <location>
        <begin position="142"/>
        <end position="165"/>
    </location>
</feature>
<dbReference type="Gene3D" id="1.20.1250.20">
    <property type="entry name" value="MFS general substrate transporter like domains"/>
    <property type="match status" value="2"/>
</dbReference>
<dbReference type="PANTHER" id="PTHR43791">
    <property type="entry name" value="PERMEASE-RELATED"/>
    <property type="match status" value="1"/>
</dbReference>
<evidence type="ECO:0000259" key="7">
    <source>
        <dbReference type="PROSITE" id="PS50850"/>
    </source>
</evidence>
<protein>
    <submittedName>
        <fullName evidence="8">MFS transporter</fullName>
    </submittedName>
</protein>
<evidence type="ECO:0000256" key="6">
    <source>
        <dbReference type="SAM" id="Phobius"/>
    </source>
</evidence>
<dbReference type="Proteomes" id="UP001432000">
    <property type="component" value="Chromosome"/>
</dbReference>
<evidence type="ECO:0000256" key="5">
    <source>
        <dbReference type="ARBA" id="ARBA00023136"/>
    </source>
</evidence>
<dbReference type="SUPFAM" id="SSF103473">
    <property type="entry name" value="MFS general substrate transporter"/>
    <property type="match status" value="1"/>
</dbReference>
<dbReference type="RefSeq" id="WP_338889310.1">
    <property type="nucleotide sequence ID" value="NZ_CP147846.1"/>
</dbReference>
<feature type="transmembrane region" description="Helical" evidence="6">
    <location>
        <begin position="80"/>
        <end position="102"/>
    </location>
</feature>
<proteinExistence type="predicted"/>
<accession>A0ABZ2PI67</accession>
<feature type="transmembrane region" description="Helical" evidence="6">
    <location>
        <begin position="245"/>
        <end position="266"/>
    </location>
</feature>
<evidence type="ECO:0000256" key="1">
    <source>
        <dbReference type="ARBA" id="ARBA00004651"/>
    </source>
</evidence>
<feature type="transmembrane region" description="Helical" evidence="6">
    <location>
        <begin position="316"/>
        <end position="335"/>
    </location>
</feature>
<keyword evidence="5 6" id="KW-0472">Membrane</keyword>
<feature type="domain" description="Major facilitator superfamily (MFS) profile" evidence="7">
    <location>
        <begin position="18"/>
        <end position="429"/>
    </location>
</feature>
<dbReference type="InterPro" id="IPR011701">
    <property type="entry name" value="MFS"/>
</dbReference>
<keyword evidence="9" id="KW-1185">Reference proteome</keyword>
<name>A0ABZ2PI67_9NOCA</name>
<comment type="subcellular location">
    <subcellularLocation>
        <location evidence="1">Cell membrane</location>
        <topology evidence="1">Multi-pass membrane protein</topology>
    </subcellularLocation>
</comment>
<feature type="transmembrane region" description="Helical" evidence="6">
    <location>
        <begin position="406"/>
        <end position="426"/>
    </location>
</feature>
<gene>
    <name evidence="8" type="ORF">WDS16_27340</name>
</gene>
<feature type="transmembrane region" description="Helical" evidence="6">
    <location>
        <begin position="177"/>
        <end position="200"/>
    </location>
</feature>
<dbReference type="CDD" id="cd17319">
    <property type="entry name" value="MFS_ExuT_GudP_like"/>
    <property type="match status" value="1"/>
</dbReference>
<feature type="transmembrane region" description="Helical" evidence="6">
    <location>
        <begin position="372"/>
        <end position="394"/>
    </location>
</feature>
<keyword evidence="3 6" id="KW-0812">Transmembrane</keyword>
<evidence type="ECO:0000256" key="4">
    <source>
        <dbReference type="ARBA" id="ARBA00022989"/>
    </source>
</evidence>
<sequence length="429" mass="46180">MSNPTKQHDVLRKVAFRLLPMLMVLYFLNYLDKVNVGFAALEMNADIGLSSAAYGLGAGLFFVGYFFFEVPSNLLLTKFGARIWITRIVLTWGVIAASMSLVQGETSFYILRFLLGVAEAGFFPGIVYLLGVWFPRQQRARILSYVYAAAPVSFLLGSPVSAFLMDQGHGFAGMPGWRFMFAAEGLVTVVAGIVAFFVLVDRPTKAKWLTAQEGEELERRVAAEDAAVDATHNASSIRSAFTGRVFLLSFVYFGIAYGIYAVGFFLPQAIKGFEGQFGLTLSGMQIGLMSAIPYGFATAAMLYWSRRSDARGERIYHVLIPALVGGVALTFSFALGSPFAVMAGITVAAIGMFCCIPVFWQIPASFLTGAAAAAGIGVINSIGNLSGFFAPYLAGYLRDVTGSYQPGMLVAGLFMIASGFLVVLVAGPR</sequence>
<feature type="transmembrane region" description="Helical" evidence="6">
    <location>
        <begin position="286"/>
        <end position="304"/>
    </location>
</feature>
<evidence type="ECO:0000313" key="8">
    <source>
        <dbReference type="EMBL" id="WXG68851.1"/>
    </source>
</evidence>
<dbReference type="InterPro" id="IPR036259">
    <property type="entry name" value="MFS_trans_sf"/>
</dbReference>
<organism evidence="8 9">
    <name type="scientific">Rhodococcus sovatensis</name>
    <dbReference type="NCBI Taxonomy" id="1805840"/>
    <lineage>
        <taxon>Bacteria</taxon>
        <taxon>Bacillati</taxon>
        <taxon>Actinomycetota</taxon>
        <taxon>Actinomycetes</taxon>
        <taxon>Mycobacteriales</taxon>
        <taxon>Nocardiaceae</taxon>
        <taxon>Rhodococcus</taxon>
    </lineage>
</organism>
<keyword evidence="4 6" id="KW-1133">Transmembrane helix</keyword>
<feature type="transmembrane region" description="Helical" evidence="6">
    <location>
        <begin position="14"/>
        <end position="31"/>
    </location>
</feature>
<evidence type="ECO:0000256" key="2">
    <source>
        <dbReference type="ARBA" id="ARBA00022448"/>
    </source>
</evidence>
<evidence type="ECO:0000256" key="3">
    <source>
        <dbReference type="ARBA" id="ARBA00022692"/>
    </source>
</evidence>
<evidence type="ECO:0000313" key="9">
    <source>
        <dbReference type="Proteomes" id="UP001432000"/>
    </source>
</evidence>
<dbReference type="PANTHER" id="PTHR43791:SF36">
    <property type="entry name" value="TRANSPORTER, PUTATIVE (AFU_ORTHOLOGUE AFUA_6G08340)-RELATED"/>
    <property type="match status" value="1"/>
</dbReference>